<dbReference type="InterPro" id="IPR016208">
    <property type="entry name" value="Ald_Oxase/xanthine_DH-like"/>
</dbReference>
<dbReference type="Proteomes" id="UP001153050">
    <property type="component" value="Unassembled WGS sequence"/>
</dbReference>
<dbReference type="Gene3D" id="3.90.1170.50">
    <property type="entry name" value="Aldehyde oxidase/xanthine dehydrogenase, a/b hammerhead"/>
    <property type="match status" value="1"/>
</dbReference>
<dbReference type="GO" id="GO:0047770">
    <property type="term" value="F:carboxylate reductase activity"/>
    <property type="evidence" value="ECO:0007669"/>
    <property type="project" value="UniProtKB-EC"/>
</dbReference>
<dbReference type="EC" id="1.2.99.6" evidence="2"/>
<evidence type="ECO:0000313" key="3">
    <source>
        <dbReference type="Proteomes" id="UP001153050"/>
    </source>
</evidence>
<gene>
    <name evidence="2" type="primary">paoC</name>
    <name evidence="2" type="ORF">MES5069_1160009</name>
</gene>
<dbReference type="Pfam" id="PF01315">
    <property type="entry name" value="Ald_Xan_dh_C"/>
    <property type="match status" value="1"/>
</dbReference>
<keyword evidence="2" id="KW-0560">Oxidoreductase</keyword>
<keyword evidence="3" id="KW-1185">Reference proteome</keyword>
<dbReference type="SUPFAM" id="SSF54665">
    <property type="entry name" value="CO dehydrogenase molybdoprotein N-domain-like"/>
    <property type="match status" value="1"/>
</dbReference>
<organism evidence="2 3">
    <name type="scientific">Mesorhizobium escarrei</name>
    <dbReference type="NCBI Taxonomy" id="666018"/>
    <lineage>
        <taxon>Bacteria</taxon>
        <taxon>Pseudomonadati</taxon>
        <taxon>Pseudomonadota</taxon>
        <taxon>Alphaproteobacteria</taxon>
        <taxon>Hyphomicrobiales</taxon>
        <taxon>Phyllobacteriaceae</taxon>
        <taxon>Mesorhizobium</taxon>
    </lineage>
</organism>
<comment type="caution">
    <text evidence="2">The sequence shown here is derived from an EMBL/GenBank/DDBJ whole genome shotgun (WGS) entry which is preliminary data.</text>
</comment>
<feature type="domain" description="Aldehyde oxidase/xanthine dehydrogenase a/b hammerhead" evidence="1">
    <location>
        <begin position="24"/>
        <end position="137"/>
    </location>
</feature>
<dbReference type="Pfam" id="PF02738">
    <property type="entry name" value="MoCoBD_1"/>
    <property type="match status" value="1"/>
</dbReference>
<protein>
    <submittedName>
        <fullName evidence="2">Aldehyde dehydrogenase: molybdenum cofactor-binding subunit</fullName>
        <ecNumber evidence="2">1.2.99.6</ecNumber>
    </submittedName>
</protein>
<name>A0ABN8JDW3_9HYPH</name>
<dbReference type="SUPFAM" id="SSF56003">
    <property type="entry name" value="Molybdenum cofactor-binding domain"/>
    <property type="match status" value="1"/>
</dbReference>
<evidence type="ECO:0000313" key="2">
    <source>
        <dbReference type="EMBL" id="CAH2395674.1"/>
    </source>
</evidence>
<sequence length="705" mass="75358">MAESKRADVIGLPLDRIDGRLKVTGRATYAFEYATQGSVAYGVIVSAAIGKGRILRIDTRDAQHAPRVLLVLTKDNAPPQTPWGPVDLPDRFARAEPALDTDEVLYFGFPVAFVVAETFEQATAAAAMVRIQYDPMPGDYDLHAAGPSAENPGRIDGNGPADSAVGDFESAFASAPVQIDAHYTTPHQHQAPMEPHATMAAWEGEMLTVHTSAQLTTSPQEGLARTFNTPKENVRIITRYVGGGFGSKLPYYVDATLAAIGARTLGRPVKVAMTRPQVFYTTTHRTASEQHVRLGADRDGRLTAYGQEALVHCARFDLFTEPVCDAARRLYAAPNRLTRHRRAKLDLPRSDSMRAPGEAIGLLGLECAMDELAEALDLDPVELRLRNDTSSDPEQDRPFASRHLAEALREGAARFGWNKRVAKPASVRDRRWLVGLGVASAIRGDILQSATARARLENDGKITIELAMTDIGTGSYTILTQIAADTMELPVDRVTVRLGDTRFPPTAGSGGSFGAATSGSAVLAACRKLKAGLASGMTESLGSVTPADLDEAYSHAGFGAHFAEVCVDRDTGEVRVRRMLGVFAAGRILNAKTARSQMIGGMTWGIGSALLEENHVDSRFGSFINQDLANYHVAVNADVGAMEVVFLDEADPHGGPLGSKGVGELGICGAGAAIMNAIHNATGARIRDFPATPDKLLATLETLDP</sequence>
<dbReference type="RefSeq" id="WP_254016574.1">
    <property type="nucleotide sequence ID" value="NZ_CAKXZT010000020.1"/>
</dbReference>
<accession>A0ABN8JDW3</accession>
<dbReference type="EMBL" id="CAKXZT010000020">
    <property type="protein sequence ID" value="CAH2395674.1"/>
    <property type="molecule type" value="Genomic_DNA"/>
</dbReference>
<dbReference type="Pfam" id="PF20256">
    <property type="entry name" value="MoCoBD_2"/>
    <property type="match status" value="2"/>
</dbReference>
<dbReference type="InterPro" id="IPR008274">
    <property type="entry name" value="AldOxase/xan_DH_MoCoBD1"/>
</dbReference>
<proteinExistence type="predicted"/>
<dbReference type="InterPro" id="IPR046867">
    <property type="entry name" value="AldOxase/xan_DH_MoCoBD2"/>
</dbReference>
<reference evidence="2 3" key="1">
    <citation type="submission" date="2022-03" db="EMBL/GenBank/DDBJ databases">
        <authorList>
            <person name="Brunel B."/>
        </authorList>
    </citation>
    <scope>NUCLEOTIDE SEQUENCE [LARGE SCALE GENOMIC DNA]</scope>
    <source>
        <strain evidence="2">STM5069sample</strain>
    </source>
</reference>
<dbReference type="InterPro" id="IPR036856">
    <property type="entry name" value="Ald_Oxase/Xan_DH_a/b_sf"/>
</dbReference>
<dbReference type="InterPro" id="IPR000674">
    <property type="entry name" value="Ald_Oxase/Xan_DH_a/b"/>
</dbReference>
<dbReference type="SMART" id="SM01008">
    <property type="entry name" value="Ald_Xan_dh_C"/>
    <property type="match status" value="1"/>
</dbReference>
<dbReference type="PANTHER" id="PTHR11908:SF123">
    <property type="entry name" value="ALDEHYDE OXIDOREDUCTASE MOLYBDENUM-BINDING SUBUNIT PAOC"/>
    <property type="match status" value="1"/>
</dbReference>
<evidence type="ECO:0000259" key="1">
    <source>
        <dbReference type="SMART" id="SM01008"/>
    </source>
</evidence>
<dbReference type="PANTHER" id="PTHR11908">
    <property type="entry name" value="XANTHINE DEHYDROGENASE"/>
    <property type="match status" value="1"/>
</dbReference>
<dbReference type="InterPro" id="IPR037165">
    <property type="entry name" value="AldOxase/xan_DH_Mopterin-bd_sf"/>
</dbReference>
<dbReference type="Gene3D" id="3.30.365.10">
    <property type="entry name" value="Aldehyde oxidase/xanthine dehydrogenase, molybdopterin binding domain"/>
    <property type="match status" value="4"/>
</dbReference>